<evidence type="ECO:0000256" key="3">
    <source>
        <dbReference type="ARBA" id="ARBA00022723"/>
    </source>
</evidence>
<dbReference type="InterPro" id="IPR050231">
    <property type="entry name" value="Iron_ascorbate_oxido_reductase"/>
</dbReference>
<dbReference type="GO" id="GO:0016707">
    <property type="term" value="F:gibberellin 3-beta-dioxygenase activity"/>
    <property type="evidence" value="ECO:0007669"/>
    <property type="project" value="UniProtKB-EC"/>
</dbReference>
<evidence type="ECO:0000256" key="8">
    <source>
        <dbReference type="ARBA" id="ARBA00061560"/>
    </source>
</evidence>
<sequence length="358" mass="40202">MATTQTHHSVYITHKDHDLDSLQVLPDAYQWVQPDLFPSLQQHSTPLSDTLPLIDLSLPDAPDLIGKALTTWGSFQIINHGVPLSLIHAAQSSAIDLFALPPPHKLKAARTPGTFPGYGIARINSFFPKRMWSESFTIMGSPLEHFRHLWPHDYSKRCDIMAEYDRELKSLCGRLMWIALSELGITREDINWAGPNEDFKTCNAATQLNFYPACPDPDRAMGLGAHTDTSLLTVLHQNNTRGLQILREGKEWVTVEPVAGALVVQVGDMLQIVSNGLYKSPFHQAVVNRTKKRLSVAYLFVPPENVEMSPHKKLLSPTQPPLYRPISWTDFIRIKSDHFDGLSCIRVDVKDESQVKVG</sequence>
<keyword evidence="6 10" id="KW-0408">Iron</keyword>
<dbReference type="SUPFAM" id="SSF51197">
    <property type="entry name" value="Clavaminate synthase-like"/>
    <property type="match status" value="1"/>
</dbReference>
<keyword evidence="4" id="KW-0223">Dioxygenase</keyword>
<evidence type="ECO:0000256" key="9">
    <source>
        <dbReference type="ARBA" id="ARBA00066695"/>
    </source>
</evidence>
<evidence type="ECO:0000256" key="5">
    <source>
        <dbReference type="ARBA" id="ARBA00023002"/>
    </source>
</evidence>
<evidence type="ECO:0000256" key="1">
    <source>
        <dbReference type="ARBA" id="ARBA00001961"/>
    </source>
</evidence>
<dbReference type="RefSeq" id="XP_022954060.1">
    <property type="nucleotide sequence ID" value="XM_023098292.1"/>
</dbReference>
<dbReference type="InterPro" id="IPR027443">
    <property type="entry name" value="IPNS-like_sf"/>
</dbReference>
<dbReference type="GeneID" id="111456435"/>
<dbReference type="PROSITE" id="PS51471">
    <property type="entry name" value="FE2OG_OXY"/>
    <property type="match status" value="1"/>
</dbReference>
<keyword evidence="3 10" id="KW-0479">Metal-binding</keyword>
<evidence type="ECO:0000313" key="12">
    <source>
        <dbReference type="Proteomes" id="UP000504609"/>
    </source>
</evidence>
<comment type="similarity">
    <text evidence="8">Belongs to the iron/ascorbate-dependent oxidoreductase family. GA3OX subfamily.</text>
</comment>
<dbReference type="InterPro" id="IPR005123">
    <property type="entry name" value="Oxoglu/Fe-dep_dioxygenase_dom"/>
</dbReference>
<comment type="cofactor">
    <cofactor evidence="1">
        <name>L-ascorbate</name>
        <dbReference type="ChEBI" id="CHEBI:38290"/>
    </cofactor>
</comment>
<gene>
    <name evidence="13" type="primary">LOC111456435</name>
</gene>
<accession>A0A6J1GRE3</accession>
<feature type="domain" description="Fe2OG dioxygenase" evidence="11">
    <location>
        <begin position="202"/>
        <end position="302"/>
    </location>
</feature>
<proteinExistence type="inferred from homology"/>
<dbReference type="Pfam" id="PF14226">
    <property type="entry name" value="DIOX_N"/>
    <property type="match status" value="1"/>
</dbReference>
<organism evidence="12 13">
    <name type="scientific">Cucurbita moschata</name>
    <name type="common">Winter crookneck squash</name>
    <name type="synonym">Cucurbita pepo var. moschata</name>
    <dbReference type="NCBI Taxonomy" id="3662"/>
    <lineage>
        <taxon>Eukaryota</taxon>
        <taxon>Viridiplantae</taxon>
        <taxon>Streptophyta</taxon>
        <taxon>Embryophyta</taxon>
        <taxon>Tracheophyta</taxon>
        <taxon>Spermatophyta</taxon>
        <taxon>Magnoliopsida</taxon>
        <taxon>eudicotyledons</taxon>
        <taxon>Gunneridae</taxon>
        <taxon>Pentapetalae</taxon>
        <taxon>rosids</taxon>
        <taxon>fabids</taxon>
        <taxon>Cucurbitales</taxon>
        <taxon>Cucurbitaceae</taxon>
        <taxon>Cucurbiteae</taxon>
        <taxon>Cucurbita</taxon>
    </lineage>
</organism>
<evidence type="ECO:0000256" key="6">
    <source>
        <dbReference type="ARBA" id="ARBA00023004"/>
    </source>
</evidence>
<keyword evidence="12" id="KW-1185">Reference proteome</keyword>
<dbReference type="PANTHER" id="PTHR47990">
    <property type="entry name" value="2-OXOGLUTARATE (2OG) AND FE(II)-DEPENDENT OXYGENASE SUPERFAMILY PROTEIN-RELATED"/>
    <property type="match status" value="1"/>
</dbReference>
<dbReference type="EC" id="1.14.11.15" evidence="9"/>
<reference evidence="13" key="1">
    <citation type="submission" date="2025-08" db="UniProtKB">
        <authorList>
            <consortium name="RefSeq"/>
        </authorList>
    </citation>
    <scope>IDENTIFICATION</scope>
    <source>
        <tissue evidence="13">Young leaves</tissue>
    </source>
</reference>
<name>A0A6J1GRE3_CUCMO</name>
<dbReference type="InterPro" id="IPR026992">
    <property type="entry name" value="DIOX_N"/>
</dbReference>
<dbReference type="AlphaFoldDB" id="A0A6J1GRE3"/>
<evidence type="ECO:0000256" key="4">
    <source>
        <dbReference type="ARBA" id="ARBA00022964"/>
    </source>
</evidence>
<dbReference type="GO" id="GO:0009686">
    <property type="term" value="P:gibberellin biosynthetic process"/>
    <property type="evidence" value="ECO:0007669"/>
    <property type="project" value="UniProtKB-ARBA"/>
</dbReference>
<dbReference type="InterPro" id="IPR044861">
    <property type="entry name" value="IPNS-like_FE2OG_OXY"/>
</dbReference>
<evidence type="ECO:0000256" key="10">
    <source>
        <dbReference type="RuleBase" id="RU003682"/>
    </source>
</evidence>
<comment type="pathway">
    <text evidence="7">Plant hormone biosynthesis; gibberellin biosynthesis.</text>
</comment>
<dbReference type="Gene3D" id="2.60.120.330">
    <property type="entry name" value="B-lactam Antibiotic, Isopenicillin N Synthase, Chain"/>
    <property type="match status" value="1"/>
</dbReference>
<evidence type="ECO:0000256" key="2">
    <source>
        <dbReference type="ARBA" id="ARBA00004972"/>
    </source>
</evidence>
<evidence type="ECO:0000256" key="7">
    <source>
        <dbReference type="ARBA" id="ARBA00037909"/>
    </source>
</evidence>
<comment type="pathway">
    <text evidence="2">Hormone biosynthesis.</text>
</comment>
<evidence type="ECO:0000313" key="13">
    <source>
        <dbReference type="RefSeq" id="XP_022954060.1"/>
    </source>
</evidence>
<dbReference type="FunFam" id="2.60.120.330:FF:000013">
    <property type="entry name" value="Gibberellin 3-beta-dioxygenase 1"/>
    <property type="match status" value="1"/>
</dbReference>
<dbReference type="Pfam" id="PF03171">
    <property type="entry name" value="2OG-FeII_Oxy"/>
    <property type="match status" value="1"/>
</dbReference>
<dbReference type="Proteomes" id="UP000504609">
    <property type="component" value="Unplaced"/>
</dbReference>
<evidence type="ECO:0000259" key="11">
    <source>
        <dbReference type="PROSITE" id="PS51471"/>
    </source>
</evidence>
<keyword evidence="5 10" id="KW-0560">Oxidoreductase</keyword>
<dbReference type="GO" id="GO:0046872">
    <property type="term" value="F:metal ion binding"/>
    <property type="evidence" value="ECO:0007669"/>
    <property type="project" value="UniProtKB-KW"/>
</dbReference>
<protein>
    <recommendedName>
        <fullName evidence="9">gibberellin 3beta-dioxygenase</fullName>
        <ecNumber evidence="9">1.14.11.15</ecNumber>
    </recommendedName>
</protein>
<dbReference type="KEGG" id="cmos:111456435"/>